<organism evidence="2 3">
    <name type="scientific">Prorocentrum cordatum</name>
    <dbReference type="NCBI Taxonomy" id="2364126"/>
    <lineage>
        <taxon>Eukaryota</taxon>
        <taxon>Sar</taxon>
        <taxon>Alveolata</taxon>
        <taxon>Dinophyceae</taxon>
        <taxon>Prorocentrales</taxon>
        <taxon>Prorocentraceae</taxon>
        <taxon>Prorocentrum</taxon>
    </lineage>
</organism>
<dbReference type="EMBL" id="CAUYUJ010018622">
    <property type="protein sequence ID" value="CAK0885085.1"/>
    <property type="molecule type" value="Genomic_DNA"/>
</dbReference>
<reference evidence="2" key="1">
    <citation type="submission" date="2023-10" db="EMBL/GenBank/DDBJ databases">
        <authorList>
            <person name="Chen Y."/>
            <person name="Shah S."/>
            <person name="Dougan E. K."/>
            <person name="Thang M."/>
            <person name="Chan C."/>
        </authorList>
    </citation>
    <scope>NUCLEOTIDE SEQUENCE [LARGE SCALE GENOMIC DNA]</scope>
</reference>
<keyword evidence="3" id="KW-1185">Reference proteome</keyword>
<name>A0ABN9WJG0_9DINO</name>
<sequence length="228" mass="24423">SSAPERCACRPAEARRCAPPGPPARPRCQAPACPWRRGRASREVEQLCQQLLAEIQKAPPQQKQALARAAGAKLGHLAPDLKGRLVEGLGVAPGAGGPAGPAQVEVQTACTVMSMSLGKVCSALVALLPKARQARGCRSFDVHRVGGLHDWKQEHEEQGGITFMMRSVWASKQSYEEYQKSAPAEEYQKVISEDSEVVMLKMEESVSYGGPIAVADIETIKKLAAAEA</sequence>
<proteinExistence type="predicted"/>
<evidence type="ECO:0000256" key="1">
    <source>
        <dbReference type="SAM" id="MobiDB-lite"/>
    </source>
</evidence>
<protein>
    <recommendedName>
        <fullName evidence="4">ABM domain-containing protein</fullName>
    </recommendedName>
</protein>
<dbReference type="Gene3D" id="3.30.70.100">
    <property type="match status" value="1"/>
</dbReference>
<feature type="non-terminal residue" evidence="2">
    <location>
        <position position="1"/>
    </location>
</feature>
<evidence type="ECO:0008006" key="4">
    <source>
        <dbReference type="Google" id="ProtNLM"/>
    </source>
</evidence>
<dbReference type="Proteomes" id="UP001189429">
    <property type="component" value="Unassembled WGS sequence"/>
</dbReference>
<evidence type="ECO:0000313" key="2">
    <source>
        <dbReference type="EMBL" id="CAK0885085.1"/>
    </source>
</evidence>
<feature type="region of interest" description="Disordered" evidence="1">
    <location>
        <begin position="12"/>
        <end position="32"/>
    </location>
</feature>
<accession>A0ABN9WJG0</accession>
<gene>
    <name evidence="2" type="ORF">PCOR1329_LOCUS66797</name>
</gene>
<evidence type="ECO:0000313" key="3">
    <source>
        <dbReference type="Proteomes" id="UP001189429"/>
    </source>
</evidence>
<comment type="caution">
    <text evidence="2">The sequence shown here is derived from an EMBL/GenBank/DDBJ whole genome shotgun (WGS) entry which is preliminary data.</text>
</comment>